<reference evidence="9" key="1">
    <citation type="journal article" date="2019" name="Int. J. Syst. Evol. Microbiol.">
        <title>The Global Catalogue of Microorganisms (GCM) 10K type strain sequencing project: providing services to taxonomists for standard genome sequencing and annotation.</title>
        <authorList>
            <consortium name="The Broad Institute Genomics Platform"/>
            <consortium name="The Broad Institute Genome Sequencing Center for Infectious Disease"/>
            <person name="Wu L."/>
            <person name="Ma J."/>
        </authorList>
    </citation>
    <scope>NUCLEOTIDE SEQUENCE [LARGE SCALE GENOMIC DNA]</scope>
    <source>
        <strain evidence="9">NBRC 108565</strain>
    </source>
</reference>
<dbReference type="SUPFAM" id="SSF102114">
    <property type="entry name" value="Radical SAM enzymes"/>
    <property type="match status" value="1"/>
</dbReference>
<comment type="cofactor">
    <cofactor evidence="1">
        <name>[4Fe-4S] cluster</name>
        <dbReference type="ChEBI" id="CHEBI:49883"/>
    </cofactor>
</comment>
<dbReference type="PROSITE" id="PS51918">
    <property type="entry name" value="RADICAL_SAM"/>
    <property type="match status" value="1"/>
</dbReference>
<dbReference type="SFLD" id="SFLDG01094">
    <property type="entry name" value="Uncharacterised_Radical_SAM_Su"/>
    <property type="match status" value="1"/>
</dbReference>
<evidence type="ECO:0000259" key="7">
    <source>
        <dbReference type="PROSITE" id="PS51918"/>
    </source>
</evidence>
<dbReference type="RefSeq" id="WP_286218838.1">
    <property type="nucleotide sequence ID" value="NZ_AP027729.1"/>
</dbReference>
<evidence type="ECO:0000313" key="8">
    <source>
        <dbReference type="EMBL" id="BDZ41743.1"/>
    </source>
</evidence>
<protein>
    <submittedName>
        <fullName evidence="8">Anaerobic ribonucleoside-triphosphate reductase activating protein</fullName>
    </submittedName>
</protein>
<dbReference type="InterPro" id="IPR034457">
    <property type="entry name" value="Organic_radical-activating"/>
</dbReference>
<dbReference type="Pfam" id="PF04055">
    <property type="entry name" value="Radical_SAM"/>
    <property type="match status" value="1"/>
</dbReference>
<evidence type="ECO:0000256" key="2">
    <source>
        <dbReference type="ARBA" id="ARBA00022485"/>
    </source>
</evidence>
<keyword evidence="6" id="KW-0411">Iron-sulfur</keyword>
<dbReference type="PROSITE" id="PS51257">
    <property type="entry name" value="PROKAR_LIPOPROTEIN"/>
    <property type="match status" value="1"/>
</dbReference>
<dbReference type="InterPro" id="IPR013785">
    <property type="entry name" value="Aldolase_TIM"/>
</dbReference>
<keyword evidence="2" id="KW-0004">4Fe-4S</keyword>
<evidence type="ECO:0000256" key="5">
    <source>
        <dbReference type="ARBA" id="ARBA00023004"/>
    </source>
</evidence>
<dbReference type="PANTHER" id="PTHR30352:SF13">
    <property type="entry name" value="GLYCYL-RADICAL ENZYME ACTIVATING ENZYME YJJW-RELATED"/>
    <property type="match status" value="1"/>
</dbReference>
<dbReference type="Gene3D" id="3.20.20.70">
    <property type="entry name" value="Aldolase class I"/>
    <property type="match status" value="1"/>
</dbReference>
<keyword evidence="9" id="KW-1185">Reference proteome</keyword>
<keyword evidence="4" id="KW-0479">Metal-binding</keyword>
<dbReference type="InterPro" id="IPR058240">
    <property type="entry name" value="rSAM_sf"/>
</dbReference>
<dbReference type="Proteomes" id="UP001321475">
    <property type="component" value="Chromosome"/>
</dbReference>
<dbReference type="PANTHER" id="PTHR30352">
    <property type="entry name" value="PYRUVATE FORMATE-LYASE-ACTIVATING ENZYME"/>
    <property type="match status" value="1"/>
</dbReference>
<dbReference type="CDD" id="cd01335">
    <property type="entry name" value="Radical_SAM"/>
    <property type="match status" value="1"/>
</dbReference>
<organism evidence="8 9">
    <name type="scientific">Paraoerskovia sediminicola</name>
    <dbReference type="NCBI Taxonomy" id="1138587"/>
    <lineage>
        <taxon>Bacteria</taxon>
        <taxon>Bacillati</taxon>
        <taxon>Actinomycetota</taxon>
        <taxon>Actinomycetes</taxon>
        <taxon>Micrococcales</taxon>
        <taxon>Cellulomonadaceae</taxon>
        <taxon>Paraoerskovia</taxon>
    </lineage>
</organism>
<dbReference type="SFLD" id="SFLDS00029">
    <property type="entry name" value="Radical_SAM"/>
    <property type="match status" value="1"/>
</dbReference>
<accession>A0ABN6XA42</accession>
<evidence type="ECO:0000256" key="4">
    <source>
        <dbReference type="ARBA" id="ARBA00022723"/>
    </source>
</evidence>
<evidence type="ECO:0000256" key="3">
    <source>
        <dbReference type="ARBA" id="ARBA00022691"/>
    </source>
</evidence>
<name>A0ABN6XA42_9CELL</name>
<dbReference type="InterPro" id="IPR007197">
    <property type="entry name" value="rSAM"/>
</dbReference>
<proteinExistence type="predicted"/>
<evidence type="ECO:0000256" key="1">
    <source>
        <dbReference type="ARBA" id="ARBA00001966"/>
    </source>
</evidence>
<sequence>MTDVRRPLPIAGLTPLSTVDLPGSLVATVFLQGCPWRCGYCHNPALIDARTPGVVAWSDVAALLRRRRGLLDGVVFSGGEPTMHRGLLDAIDDVRALGMSVGLHTGGAWPARLARLLPFVDWVGLDIKHLAGRYTSVTGAGPSGARAFESLAVLQHAGIAHEVRTTVDPTVHTRDDVLALGARLRACGVRDWVLQEARPDGTTDRYTRALAGRRLDDVLRPEDLPGVERRCGA</sequence>
<evidence type="ECO:0000313" key="9">
    <source>
        <dbReference type="Proteomes" id="UP001321475"/>
    </source>
</evidence>
<gene>
    <name evidence="8" type="ORF">GCM10025865_10420</name>
</gene>
<keyword evidence="5" id="KW-0408">Iron</keyword>
<dbReference type="NCBIfam" id="TIGR02495">
    <property type="entry name" value="NrdG2"/>
    <property type="match status" value="1"/>
</dbReference>
<evidence type="ECO:0000256" key="6">
    <source>
        <dbReference type="ARBA" id="ARBA00023014"/>
    </source>
</evidence>
<dbReference type="EMBL" id="AP027729">
    <property type="protein sequence ID" value="BDZ41743.1"/>
    <property type="molecule type" value="Genomic_DNA"/>
</dbReference>
<feature type="domain" description="Radical SAM core" evidence="7">
    <location>
        <begin position="21"/>
        <end position="233"/>
    </location>
</feature>
<keyword evidence="3" id="KW-0949">S-adenosyl-L-methionine</keyword>
<dbReference type="InterPro" id="IPR012840">
    <property type="entry name" value="NrdG2"/>
</dbReference>